<sequence>MDKAPQNNQASVFIATPELVSDQSWYANSGATNHVTVELENLSMKSNYHGKDKLVVDNSNKLSITHVGHTEIPSLSS</sequence>
<accession>A0A438D1D5</accession>
<proteinExistence type="predicted"/>
<protein>
    <recommendedName>
        <fullName evidence="3">Retrovirus-related Pol polyprotein from transposon RE1</fullName>
    </recommendedName>
</protein>
<reference evidence="1 2" key="1">
    <citation type="journal article" date="2018" name="PLoS Genet.">
        <title>Population sequencing reveals clonal diversity and ancestral inbreeding in the grapevine cultivar Chardonnay.</title>
        <authorList>
            <person name="Roach M.J."/>
            <person name="Johnson D.L."/>
            <person name="Bohlmann J."/>
            <person name="van Vuuren H.J."/>
            <person name="Jones S.J."/>
            <person name="Pretorius I.S."/>
            <person name="Schmidt S.A."/>
            <person name="Borneman A.R."/>
        </authorList>
    </citation>
    <scope>NUCLEOTIDE SEQUENCE [LARGE SCALE GENOMIC DNA]</scope>
    <source>
        <strain evidence="2">cv. Chardonnay</strain>
        <tissue evidence="1">Leaf</tissue>
    </source>
</reference>
<comment type="caution">
    <text evidence="1">The sequence shown here is derived from an EMBL/GenBank/DDBJ whole genome shotgun (WGS) entry which is preliminary data.</text>
</comment>
<evidence type="ECO:0000313" key="2">
    <source>
        <dbReference type="Proteomes" id="UP000288805"/>
    </source>
</evidence>
<gene>
    <name evidence="1" type="ORF">CK203_109744</name>
</gene>
<organism evidence="1 2">
    <name type="scientific">Vitis vinifera</name>
    <name type="common">Grape</name>
    <dbReference type="NCBI Taxonomy" id="29760"/>
    <lineage>
        <taxon>Eukaryota</taxon>
        <taxon>Viridiplantae</taxon>
        <taxon>Streptophyta</taxon>
        <taxon>Embryophyta</taxon>
        <taxon>Tracheophyta</taxon>
        <taxon>Spermatophyta</taxon>
        <taxon>Magnoliopsida</taxon>
        <taxon>eudicotyledons</taxon>
        <taxon>Gunneridae</taxon>
        <taxon>Pentapetalae</taxon>
        <taxon>rosids</taxon>
        <taxon>Vitales</taxon>
        <taxon>Vitaceae</taxon>
        <taxon>Viteae</taxon>
        <taxon>Vitis</taxon>
    </lineage>
</organism>
<evidence type="ECO:0008006" key="3">
    <source>
        <dbReference type="Google" id="ProtNLM"/>
    </source>
</evidence>
<dbReference type="Proteomes" id="UP000288805">
    <property type="component" value="Unassembled WGS sequence"/>
</dbReference>
<name>A0A438D1D5_VITVI</name>
<dbReference type="EMBL" id="QGNW01001856">
    <property type="protein sequence ID" value="RVW29254.1"/>
    <property type="molecule type" value="Genomic_DNA"/>
</dbReference>
<dbReference type="AlphaFoldDB" id="A0A438D1D5"/>
<evidence type="ECO:0000313" key="1">
    <source>
        <dbReference type="EMBL" id="RVW29254.1"/>
    </source>
</evidence>